<evidence type="ECO:0000313" key="4">
    <source>
        <dbReference type="Proteomes" id="UP000184031"/>
    </source>
</evidence>
<dbReference type="Proteomes" id="UP000198940">
    <property type="component" value="Unassembled WGS sequence"/>
</dbReference>
<reference evidence="3 4" key="1">
    <citation type="submission" date="2016-11" db="EMBL/GenBank/DDBJ databases">
        <authorList>
            <person name="Varghese N."/>
            <person name="Submissions S."/>
        </authorList>
    </citation>
    <scope>NUCLEOTIDE SEQUENCE [LARGE SCALE GENOMIC DNA]</scope>
    <source>
        <strain evidence="3 4">CGMCC 1.12174</strain>
        <strain evidence="2 5">DSM 26351</strain>
    </source>
</reference>
<proteinExistence type="predicted"/>
<dbReference type="RefSeq" id="WP_072879434.1">
    <property type="nucleotide sequence ID" value="NZ_FRAT01000005.1"/>
</dbReference>
<feature type="chain" id="PRO_5009921797" description="Peptidase E" evidence="1">
    <location>
        <begin position="28"/>
        <end position="172"/>
    </location>
</feature>
<evidence type="ECO:0008006" key="6">
    <source>
        <dbReference type="Google" id="ProtNLM"/>
    </source>
</evidence>
<evidence type="ECO:0000256" key="1">
    <source>
        <dbReference type="SAM" id="SignalP"/>
    </source>
</evidence>
<feature type="signal peptide" evidence="1">
    <location>
        <begin position="1"/>
        <end position="27"/>
    </location>
</feature>
<accession>A0A1M6VRZ9</accession>
<protein>
    <recommendedName>
        <fullName evidence="6">Peptidase E</fullName>
    </recommendedName>
</protein>
<sequence length="172" mass="19789">MMKRKIAKVLVLPLAMALFLSFTTAHKFYVSVTNMVYAEEEDAFQITSRIFIDDLDALLAERYGIKAKLATPDEAKVADEYIEKYLRAKFLVLFNGEPAQYTFLGKRYDNDVVICYLEIPKVKLSSIKTMTVENEVLTDLFDEQKNVVHVKWKGNKKSFVLMKSNNKGMLNL</sequence>
<keyword evidence="5" id="KW-1185">Reference proteome</keyword>
<evidence type="ECO:0000313" key="3">
    <source>
        <dbReference type="EMBL" id="SHK84164.1"/>
    </source>
</evidence>
<evidence type="ECO:0000313" key="2">
    <source>
        <dbReference type="EMBL" id="SFC59935.1"/>
    </source>
</evidence>
<dbReference type="Pfam" id="PF20420">
    <property type="entry name" value="DUF6702"/>
    <property type="match status" value="1"/>
</dbReference>
<comment type="caution">
    <text evidence="3">The sequence shown here is derived from an EMBL/GenBank/DDBJ whole genome shotgun (WGS) entry which is preliminary data.</text>
</comment>
<dbReference type="EMBL" id="FRAT01000005">
    <property type="protein sequence ID" value="SHK84164.1"/>
    <property type="molecule type" value="Genomic_DNA"/>
</dbReference>
<dbReference type="InterPro" id="IPR046525">
    <property type="entry name" value="DUF6702"/>
</dbReference>
<name>A0A1M6VRZ9_9FLAO</name>
<dbReference type="EMBL" id="FOKU01000014">
    <property type="protein sequence ID" value="SFC59935.1"/>
    <property type="molecule type" value="Genomic_DNA"/>
</dbReference>
<gene>
    <name evidence="2" type="ORF">SAMN04487891_114124</name>
    <name evidence="3" type="ORF">SAMN05216293_2012</name>
</gene>
<keyword evidence="1" id="KW-0732">Signal</keyword>
<dbReference type="Proteomes" id="UP000184031">
    <property type="component" value="Unassembled WGS sequence"/>
</dbReference>
<evidence type="ECO:0000313" key="5">
    <source>
        <dbReference type="Proteomes" id="UP000198940"/>
    </source>
</evidence>
<dbReference type="OrthoDB" id="5735516at2"/>
<organism evidence="3 4">
    <name type="scientific">Flagellimonas taeanensis</name>
    <dbReference type="NCBI Taxonomy" id="1005926"/>
    <lineage>
        <taxon>Bacteria</taxon>
        <taxon>Pseudomonadati</taxon>
        <taxon>Bacteroidota</taxon>
        <taxon>Flavobacteriia</taxon>
        <taxon>Flavobacteriales</taxon>
        <taxon>Flavobacteriaceae</taxon>
        <taxon>Flagellimonas</taxon>
    </lineage>
</organism>
<dbReference type="AlphaFoldDB" id="A0A1M6VRZ9"/>
<dbReference type="STRING" id="1055723.SAMN05216293_2012"/>